<protein>
    <submittedName>
        <fullName evidence="1">Tail sheath protein</fullName>
    </submittedName>
</protein>
<proteinExistence type="predicted"/>
<evidence type="ECO:0000313" key="1">
    <source>
        <dbReference type="EMBL" id="VXC58580.1"/>
    </source>
</evidence>
<organism evidence="1 2">
    <name type="scientific">Pantoea brenneri</name>
    <dbReference type="NCBI Taxonomy" id="472694"/>
    <lineage>
        <taxon>Bacteria</taxon>
        <taxon>Pseudomonadati</taxon>
        <taxon>Pseudomonadota</taxon>
        <taxon>Gammaproteobacteria</taxon>
        <taxon>Enterobacterales</taxon>
        <taxon>Erwiniaceae</taxon>
        <taxon>Pantoea</taxon>
    </lineage>
</organism>
<comment type="caution">
    <text evidence="1">The sequence shown here is derived from an EMBL/GenBank/DDBJ whole genome shotgun (WGS) entry which is preliminary data.</text>
</comment>
<evidence type="ECO:0000313" key="2">
    <source>
        <dbReference type="Proteomes" id="UP000433737"/>
    </source>
</evidence>
<dbReference type="AlphaFoldDB" id="A0AAX3JC44"/>
<dbReference type="Proteomes" id="UP000433737">
    <property type="component" value="Unassembled WGS sequence"/>
</dbReference>
<accession>A0AAX3JC44</accession>
<gene>
    <name evidence="1" type="ORF">PANT111_560009</name>
</gene>
<dbReference type="RefSeq" id="WP_159224194.1">
    <property type="nucleotide sequence ID" value="NZ_LR733503.1"/>
</dbReference>
<dbReference type="EMBL" id="CABWMH010000052">
    <property type="protein sequence ID" value="VXC58580.1"/>
    <property type="molecule type" value="Genomic_DNA"/>
</dbReference>
<name>A0AAX3JC44_9GAMM</name>
<sequence length="525" mass="55757">MNKIRFSVGQASGIAVQEVNADATTSVASGGASVFAGLVISRRGKIGAVLRVTADNYQSVLGEAIHPRSGAAFEPLRHVATAVNGGDGYVVRVAAPGMKIPALSLMADTTMQELSVVASNFAPSSDPVLAAGAAAMIYIEDGDASANRTLSMEADKTAPGFYILTLKEVDAAGGESVLESHQISFNTNATSDMGSPAFLPTALENGSTRLRAIVADNVETLMQPITEGFDDMQFSGGIDGDLSAIATADYTKALTVLRKSMFSWTAVLSLGCYDPTVIAALVKLAEDTRTDMFYDVHGAQLSAAAMAEALGHGLGGSHQPARYYWPYTARDAFTGTNVNWGISCDAFVAKAKGVALVSDVGGWHYSPAGVSRAIINRQNIKPIPNLDEIDREAFVTARINPVSLDKAGNMYIDDSLTTFAKNNYLRLQHISSLMNAIARGFYDVAEALKHEPDGITFKGLTDGLTDLLERFVAAEALVKPRDVTQGTQPFVVSVVQKDIDLWEASWSVCPTGSSRRIIGKPTLFR</sequence>
<reference evidence="1 2" key="1">
    <citation type="submission" date="2019-10" db="EMBL/GenBank/DDBJ databases">
        <authorList>
            <person name="Karimi E."/>
        </authorList>
    </citation>
    <scope>NUCLEOTIDE SEQUENCE [LARGE SCALE GENOMIC DNA]</scope>
    <source>
        <strain evidence="1">Pantoea sp. 111</strain>
    </source>
</reference>